<dbReference type="Gene3D" id="3.40.50.1820">
    <property type="entry name" value="alpha/beta hydrolase"/>
    <property type="match status" value="1"/>
</dbReference>
<dbReference type="AlphaFoldDB" id="A0A212L3J1"/>
<dbReference type="PIRSF" id="PIRSF031982">
    <property type="entry name" value="UCP031982_abhydr"/>
    <property type="match status" value="1"/>
</dbReference>
<dbReference type="InterPro" id="IPR002925">
    <property type="entry name" value="Dienelactn_hydro"/>
</dbReference>
<keyword evidence="3" id="KW-0732">Signal</keyword>
<protein>
    <recommendedName>
        <fullName evidence="4">Dienelactone hydrolase domain-containing protein</fullName>
    </recommendedName>
</protein>
<dbReference type="PANTHER" id="PTHR22946">
    <property type="entry name" value="DIENELACTONE HYDROLASE DOMAIN-CONTAINING PROTEIN-RELATED"/>
    <property type="match status" value="1"/>
</dbReference>
<evidence type="ECO:0000313" key="5">
    <source>
        <dbReference type="EMBL" id="SCM71929.1"/>
    </source>
</evidence>
<feature type="signal peptide" evidence="3">
    <location>
        <begin position="1"/>
        <end position="25"/>
    </location>
</feature>
<dbReference type="SUPFAM" id="SSF53474">
    <property type="entry name" value="alpha/beta-Hydrolases"/>
    <property type="match status" value="1"/>
</dbReference>
<reference evidence="5" key="1">
    <citation type="submission" date="2016-08" db="EMBL/GenBank/DDBJ databases">
        <authorList>
            <person name="Seilhamer J.J."/>
        </authorList>
    </citation>
    <scope>NUCLEOTIDE SEQUENCE</scope>
    <source>
        <strain evidence="5">86-1</strain>
    </source>
</reference>
<feature type="region of interest" description="Disordered" evidence="2">
    <location>
        <begin position="346"/>
        <end position="376"/>
    </location>
</feature>
<feature type="domain" description="Dienelactone hydrolase" evidence="4">
    <location>
        <begin position="80"/>
        <end position="178"/>
    </location>
</feature>
<evidence type="ECO:0000256" key="1">
    <source>
        <dbReference type="ARBA" id="ARBA00022801"/>
    </source>
</evidence>
<dbReference type="InterPro" id="IPR050261">
    <property type="entry name" value="FrsA_esterase"/>
</dbReference>
<feature type="compositionally biased region" description="Pro residues" evidence="2">
    <location>
        <begin position="346"/>
        <end position="358"/>
    </location>
</feature>
<dbReference type="Pfam" id="PF01738">
    <property type="entry name" value="DLH"/>
    <property type="match status" value="1"/>
</dbReference>
<evidence type="ECO:0000256" key="2">
    <source>
        <dbReference type="SAM" id="MobiDB-lite"/>
    </source>
</evidence>
<feature type="chain" id="PRO_5012374678" description="Dienelactone hydrolase domain-containing protein" evidence="3">
    <location>
        <begin position="26"/>
        <end position="376"/>
    </location>
</feature>
<name>A0A212L3J1_9BACT</name>
<evidence type="ECO:0000256" key="3">
    <source>
        <dbReference type="SAM" id="SignalP"/>
    </source>
</evidence>
<dbReference type="PANTHER" id="PTHR22946:SF9">
    <property type="entry name" value="POLYKETIDE TRANSFERASE AF380"/>
    <property type="match status" value="1"/>
</dbReference>
<organism evidence="5">
    <name type="scientific">uncultured Desulfovibrio sp</name>
    <dbReference type="NCBI Taxonomy" id="167968"/>
    <lineage>
        <taxon>Bacteria</taxon>
        <taxon>Pseudomonadati</taxon>
        <taxon>Thermodesulfobacteriota</taxon>
        <taxon>Desulfovibrionia</taxon>
        <taxon>Desulfovibrionales</taxon>
        <taxon>Desulfovibrionaceae</taxon>
        <taxon>Desulfovibrio</taxon>
        <taxon>environmental samples</taxon>
    </lineage>
</organism>
<dbReference type="GO" id="GO:0052689">
    <property type="term" value="F:carboxylic ester hydrolase activity"/>
    <property type="evidence" value="ECO:0007669"/>
    <property type="project" value="UniProtKB-ARBA"/>
</dbReference>
<dbReference type="InterPro" id="IPR016986">
    <property type="entry name" value="UCP031982_abhydr"/>
</dbReference>
<keyword evidence="1" id="KW-0378">Hydrolase</keyword>
<dbReference type="InterPro" id="IPR029058">
    <property type="entry name" value="AB_hydrolase_fold"/>
</dbReference>
<sequence>MRQNFSAILILFLCLTLLPAPNARADFYHVGFRTLGQWDPESGLRLDVNLWYPSVRPPRDIQYGPWEISAARGGKAVDGRFPLILLSHDTAGSRFSYHDTAAWLAASGFVVAAPTHPGDNTDNMDLLLTWQQLSNRVRELSSLIPLLLNDPESEPSIDPERIGVLGFGAGGTAALLLGGALPDCEGWRTYCAQAGKQDMYCNVWARNRMDGLCRSLPLTKSLADKRVKAVAAVAPGFGMLFNRDSFRWFYPPLLLMAASNDRLNNTALHARRIYDMAGKKSRWLVLDKADAGALMAPCPPALEAELPELCRSVSDESRKSIHKSMVAALTEFFLHYLGNSVNLPRIPEPPDLSPPLPPKPEHAPAPVQPAKRNRAK</sequence>
<dbReference type="EMBL" id="FMJC01000002">
    <property type="protein sequence ID" value="SCM71929.1"/>
    <property type="molecule type" value="Genomic_DNA"/>
</dbReference>
<gene>
    <name evidence="5" type="ORF">KL86DES1_20291</name>
</gene>
<proteinExistence type="predicted"/>
<accession>A0A212L3J1</accession>
<evidence type="ECO:0000259" key="4">
    <source>
        <dbReference type="Pfam" id="PF01738"/>
    </source>
</evidence>